<dbReference type="Proteomes" id="UP001321473">
    <property type="component" value="Unassembled WGS sequence"/>
</dbReference>
<dbReference type="InterPro" id="IPR031937">
    <property type="entry name" value="PNISR"/>
</dbReference>
<feature type="compositionally biased region" description="Polar residues" evidence="1">
    <location>
        <begin position="527"/>
        <end position="539"/>
    </location>
</feature>
<evidence type="ECO:0008006" key="4">
    <source>
        <dbReference type="Google" id="ProtNLM"/>
    </source>
</evidence>
<feature type="region of interest" description="Disordered" evidence="1">
    <location>
        <begin position="403"/>
        <end position="626"/>
    </location>
</feature>
<reference evidence="2 3" key="1">
    <citation type="journal article" date="2023" name="Arcadia Sci">
        <title>De novo assembly of a long-read Amblyomma americanum tick genome.</title>
        <authorList>
            <person name="Chou S."/>
            <person name="Poskanzer K.E."/>
            <person name="Rollins M."/>
            <person name="Thuy-Boun P.S."/>
        </authorList>
    </citation>
    <scope>NUCLEOTIDE SEQUENCE [LARGE SCALE GENOMIC DNA]</scope>
    <source>
        <strain evidence="2">F_SG_1</strain>
        <tissue evidence="2">Salivary glands</tissue>
    </source>
</reference>
<evidence type="ECO:0000313" key="3">
    <source>
        <dbReference type="Proteomes" id="UP001321473"/>
    </source>
</evidence>
<evidence type="ECO:0000256" key="1">
    <source>
        <dbReference type="SAM" id="MobiDB-lite"/>
    </source>
</evidence>
<feature type="compositionally biased region" description="Low complexity" evidence="1">
    <location>
        <begin position="616"/>
        <end position="626"/>
    </location>
</feature>
<organism evidence="2 3">
    <name type="scientific">Amblyomma americanum</name>
    <name type="common">Lone star tick</name>
    <dbReference type="NCBI Taxonomy" id="6943"/>
    <lineage>
        <taxon>Eukaryota</taxon>
        <taxon>Metazoa</taxon>
        <taxon>Ecdysozoa</taxon>
        <taxon>Arthropoda</taxon>
        <taxon>Chelicerata</taxon>
        <taxon>Arachnida</taxon>
        <taxon>Acari</taxon>
        <taxon>Parasitiformes</taxon>
        <taxon>Ixodida</taxon>
        <taxon>Ixodoidea</taxon>
        <taxon>Ixodidae</taxon>
        <taxon>Amblyomminae</taxon>
        <taxon>Amblyomma</taxon>
    </lineage>
</organism>
<proteinExistence type="predicted"/>
<feature type="region of interest" description="Disordered" evidence="1">
    <location>
        <begin position="268"/>
        <end position="358"/>
    </location>
</feature>
<accession>A0AAQ4DQ51</accession>
<feature type="compositionally biased region" description="Basic and acidic residues" evidence="1">
    <location>
        <begin position="268"/>
        <end position="290"/>
    </location>
</feature>
<name>A0AAQ4DQ51_AMBAM</name>
<dbReference type="EMBL" id="JARKHS020028188">
    <property type="protein sequence ID" value="KAK8764591.1"/>
    <property type="molecule type" value="Genomic_DNA"/>
</dbReference>
<feature type="compositionally biased region" description="Basic and acidic residues" evidence="1">
    <location>
        <begin position="550"/>
        <end position="559"/>
    </location>
</feature>
<feature type="compositionally biased region" description="Basic and acidic residues" evidence="1">
    <location>
        <begin position="444"/>
        <end position="462"/>
    </location>
</feature>
<feature type="compositionally biased region" description="Basic residues" evidence="1">
    <location>
        <begin position="605"/>
        <end position="615"/>
    </location>
</feature>
<protein>
    <recommendedName>
        <fullName evidence="4">Arginine/serine-rich protein PNISR-like</fullName>
    </recommendedName>
</protein>
<gene>
    <name evidence="2" type="ORF">V5799_032797</name>
</gene>
<comment type="caution">
    <text evidence="2">The sequence shown here is derived from an EMBL/GenBank/DDBJ whole genome shotgun (WGS) entry which is preliminary data.</text>
</comment>
<evidence type="ECO:0000313" key="2">
    <source>
        <dbReference type="EMBL" id="KAK8764591.1"/>
    </source>
</evidence>
<dbReference type="AlphaFoldDB" id="A0AAQ4DQ51"/>
<feature type="compositionally biased region" description="Low complexity" evidence="1">
    <location>
        <begin position="560"/>
        <end position="571"/>
    </location>
</feature>
<dbReference type="Pfam" id="PF15996">
    <property type="entry name" value="PNISR"/>
    <property type="match status" value="1"/>
</dbReference>
<feature type="compositionally biased region" description="Basic and acidic residues" evidence="1">
    <location>
        <begin position="343"/>
        <end position="358"/>
    </location>
</feature>
<dbReference type="PANTHER" id="PTHR31518">
    <property type="entry name" value="ARGININE/SERINE-RICH PROTEIN PNISR"/>
    <property type="match status" value="1"/>
</dbReference>
<keyword evidence="3" id="KW-1185">Reference proteome</keyword>
<sequence>MWSGPAGPWNQWPIHASMYQNVPHEQVDWAQLAKQWIQMQQAPSGSEPAISAPHMAPPMAPRVPAPSLHPPQAPLAVPSTVAHKPMPPLGGMPPSGPPAPAGGYWAGPSSSTWVVGEGKPWHSSVGPPPPQGVPPGGMGPPPHAVAPMPPMGVSEKETFDYGHVSSAQPLASQSYDYNHGGGAEQYAQYAPPPPLMDSYPNTGDPYHQYWGMGPNSCPPPFLRKERCDDREEAQMPFFEEEVQQIDAAKRKTLPGWIREGLEKMEREKMRRLERERAEAERHAKLNKHSDEDDPSNTKSKFDSDSDEDKEDVVDMFSDGGHARLSPKRNGAPATHEPSPDDAEPVRVKEEDFKFQTPEERHQELMLKVRRMLTELLLEVTNEEIHSQAQEVFQKAVQKAPARQLRSSSALANITGGLGGLSGYGSDSESSSGGESGEDSDEELERSIRDKRAAFAEWEHQVTEELDEEDRRHERRLQQQQLQAAQKVTEDGGVRSTNRPAEKSSPGTLDHESPRQASYEEPDLADVQESQDGTTDTPQDSWLGPPAVLASDDKTNDKSSRSSSTSPENNSSETDDRRREESSSRRDREKSSRRETAKSSSEKTSSSKKRHNRRSRSTSPAAAPAAVAALVGGAPNDGVGLETGRTGTSVTEVAAAATRGAEAEVTGDEGVAQEVPNVQAGEKTGVRAEVGGADTVLKAQGRVRGPVAKTETDETPITGAETRNATHRLTQVVSI</sequence>
<feature type="compositionally biased region" description="Acidic residues" evidence="1">
    <location>
        <begin position="304"/>
        <end position="313"/>
    </location>
</feature>
<feature type="compositionally biased region" description="Low complexity" evidence="1">
    <location>
        <begin position="423"/>
        <end position="432"/>
    </location>
</feature>
<feature type="compositionally biased region" description="Basic and acidic residues" evidence="1">
    <location>
        <begin position="573"/>
        <end position="600"/>
    </location>
</feature>